<organism evidence="17 18">
    <name type="scientific">Labrys neptuniae</name>
    <dbReference type="NCBI Taxonomy" id="376174"/>
    <lineage>
        <taxon>Bacteria</taxon>
        <taxon>Pseudomonadati</taxon>
        <taxon>Pseudomonadota</taxon>
        <taxon>Alphaproteobacteria</taxon>
        <taxon>Hyphomicrobiales</taxon>
        <taxon>Xanthobacteraceae</taxon>
        <taxon>Labrys</taxon>
    </lineage>
</organism>
<dbReference type="Pfam" id="PF02771">
    <property type="entry name" value="Acyl-CoA_dh_N"/>
    <property type="match status" value="1"/>
</dbReference>
<dbReference type="EC" id="1.14.14.21" evidence="9"/>
<dbReference type="PANTHER" id="PTHR43884:SF12">
    <property type="entry name" value="ISOVALERYL-COA DEHYDROGENASE, MITOCHONDRIAL-RELATED"/>
    <property type="match status" value="1"/>
</dbReference>
<dbReference type="InterPro" id="IPR009100">
    <property type="entry name" value="AcylCoA_DH/oxidase_NM_dom_sf"/>
</dbReference>
<dbReference type="InterPro" id="IPR037069">
    <property type="entry name" value="AcylCoA_DH/ox_N_sf"/>
</dbReference>
<dbReference type="InterPro" id="IPR036250">
    <property type="entry name" value="AcylCo_DH-like_C"/>
</dbReference>
<evidence type="ECO:0000256" key="7">
    <source>
        <dbReference type="ARBA" id="ARBA00034307"/>
    </source>
</evidence>
<dbReference type="InterPro" id="IPR006091">
    <property type="entry name" value="Acyl-CoA_Oxase/DH_mid-dom"/>
</dbReference>
<dbReference type="Pfam" id="PF02770">
    <property type="entry name" value="Acyl-CoA_dh_M"/>
    <property type="match status" value="1"/>
</dbReference>
<comment type="subcellular location">
    <subcellularLocation>
        <location evidence="1">Cytoplasm</location>
    </subcellularLocation>
</comment>
<dbReference type="RefSeq" id="WP_311943397.1">
    <property type="nucleotide sequence ID" value="NZ_JAVSCS010000040.1"/>
</dbReference>
<evidence type="ECO:0000313" key="18">
    <source>
        <dbReference type="Proteomes" id="UP001555786"/>
    </source>
</evidence>
<evidence type="ECO:0000313" key="17">
    <source>
        <dbReference type="EMBL" id="MEW9310341.1"/>
    </source>
</evidence>
<feature type="domain" description="Acyl-CoA oxidase/dehydrogenase middle" evidence="14">
    <location>
        <begin position="140"/>
        <end position="222"/>
    </location>
</feature>
<evidence type="ECO:0000256" key="2">
    <source>
        <dbReference type="ARBA" id="ARBA00022630"/>
    </source>
</evidence>
<keyword evidence="18" id="KW-1185">Reference proteome</keyword>
<comment type="catalytic activity">
    <reaction evidence="13">
        <text>dibenzothiophene + 2 FMNH2 + 2 O2 = dibenzothiophene 5,5-dioxide + 2 FMN + 2 H2O + 2 H(+)</text>
        <dbReference type="Rhea" id="RHEA:49072"/>
        <dbReference type="ChEBI" id="CHEBI:15377"/>
        <dbReference type="ChEBI" id="CHEBI:15378"/>
        <dbReference type="ChEBI" id="CHEBI:15379"/>
        <dbReference type="ChEBI" id="CHEBI:23681"/>
        <dbReference type="ChEBI" id="CHEBI:57618"/>
        <dbReference type="ChEBI" id="CHEBI:58210"/>
        <dbReference type="ChEBI" id="CHEBI:90356"/>
        <dbReference type="EC" id="1.14.14.21"/>
    </reaction>
</comment>
<evidence type="ECO:0000256" key="12">
    <source>
        <dbReference type="ARBA" id="ARBA00048445"/>
    </source>
</evidence>
<dbReference type="Gene3D" id="1.10.540.10">
    <property type="entry name" value="Acyl-CoA dehydrogenase/oxidase, N-terminal domain"/>
    <property type="match status" value="1"/>
</dbReference>
<dbReference type="Proteomes" id="UP001555786">
    <property type="component" value="Unassembled WGS sequence"/>
</dbReference>
<evidence type="ECO:0000256" key="3">
    <source>
        <dbReference type="ARBA" id="ARBA00022643"/>
    </source>
</evidence>
<dbReference type="PIRSF" id="PIRSF016578">
    <property type="entry name" value="HsaA"/>
    <property type="match status" value="1"/>
</dbReference>
<evidence type="ECO:0000256" key="13">
    <source>
        <dbReference type="ARBA" id="ARBA00049456"/>
    </source>
</evidence>
<evidence type="ECO:0000256" key="5">
    <source>
        <dbReference type="ARBA" id="ARBA00023002"/>
    </source>
</evidence>
<sequence length="413" mass="44029">MSADGARAGLSGEERFRLWVEAAEQVAAELRRTGAARDAAGADPVAEIELLRQVGLLTIFLPEAIGGGGASTREVLRIIRVLAKGDTSIAQIATYHLFGTALGRNGANQALFARRAEGFLRQGWFHGGVAQAAYEPLISATPQGTGFVLNGSKPFASGAAVADTLHVWVRFTPGTTIAGNDAGGHIGQFVVPNPAPGLSFGHDWDNMGQRLTVSGSASFDNVAVSLDDLVAHRREGAPQTPAETLHVPIIQLAFGELYLGTALGAFEEARDYIRTRSRPWLSSPAGKASEDTLVVERFGRLSVALASAVALSDAAGEAAQRAAERGSELTERERGEVAAIAYQSKVHSTEVALEVTSRLFELMGARATTRALSFDRYWRNVRTHSLHDPVHYKVLEVGDYALNGTVPPPTYYS</sequence>
<protein>
    <recommendedName>
        <fullName evidence="10">Dibenzothiophene monooxygenase</fullName>
        <ecNumber evidence="9">1.14.14.21</ecNumber>
    </recommendedName>
</protein>
<reference evidence="17 18" key="1">
    <citation type="submission" date="2024-07" db="EMBL/GenBank/DDBJ databases">
        <title>Description of Labrys sedimenti sp. nov., isolated from a diclofenac-degrading enrichment culture.</title>
        <authorList>
            <person name="Tancsics A."/>
            <person name="Csepanyi A."/>
        </authorList>
    </citation>
    <scope>NUCLEOTIDE SEQUENCE [LARGE SCALE GENOMIC DNA]</scope>
    <source>
        <strain evidence="17 18">LMG 23578</strain>
    </source>
</reference>
<gene>
    <name evidence="17" type="ORF">ABXS05_32685</name>
</gene>
<dbReference type="InterPro" id="IPR013107">
    <property type="entry name" value="Acyl-CoA_DH_C"/>
</dbReference>
<keyword evidence="4" id="KW-0547">Nucleotide-binding</keyword>
<dbReference type="PANTHER" id="PTHR43884">
    <property type="entry name" value="ACYL-COA DEHYDROGENASE"/>
    <property type="match status" value="1"/>
</dbReference>
<evidence type="ECO:0000256" key="1">
    <source>
        <dbReference type="ARBA" id="ARBA00004496"/>
    </source>
</evidence>
<dbReference type="Gene3D" id="2.40.110.10">
    <property type="entry name" value="Butyryl-CoA Dehydrogenase, subunit A, domain 2"/>
    <property type="match status" value="1"/>
</dbReference>
<keyword evidence="5" id="KW-0560">Oxidoreductase</keyword>
<comment type="catalytic activity">
    <reaction evidence="12">
        <text>dibenzothiophene 5-oxide + FMNH2 + O2 = dibenzothiophene 5,5-dioxide + FMN + H2O + H(+)</text>
        <dbReference type="Rhea" id="RHEA:49080"/>
        <dbReference type="ChEBI" id="CHEBI:15377"/>
        <dbReference type="ChEBI" id="CHEBI:15378"/>
        <dbReference type="ChEBI" id="CHEBI:15379"/>
        <dbReference type="ChEBI" id="CHEBI:23683"/>
        <dbReference type="ChEBI" id="CHEBI:57618"/>
        <dbReference type="ChEBI" id="CHEBI:58210"/>
        <dbReference type="ChEBI" id="CHEBI:90356"/>
    </reaction>
</comment>
<evidence type="ECO:0000259" key="15">
    <source>
        <dbReference type="Pfam" id="PF02771"/>
    </source>
</evidence>
<dbReference type="InterPro" id="IPR046373">
    <property type="entry name" value="Acyl-CoA_Oxase/DH_mid-dom_sf"/>
</dbReference>
<comment type="catalytic activity">
    <reaction evidence="11">
        <text>dibenzothiophene + FMNH2 + O2 = dibenzothiophene 5-oxide + FMN + H2O + H(+)</text>
        <dbReference type="Rhea" id="RHEA:49076"/>
        <dbReference type="ChEBI" id="CHEBI:15377"/>
        <dbReference type="ChEBI" id="CHEBI:15378"/>
        <dbReference type="ChEBI" id="CHEBI:15379"/>
        <dbReference type="ChEBI" id="CHEBI:23681"/>
        <dbReference type="ChEBI" id="CHEBI:23683"/>
        <dbReference type="ChEBI" id="CHEBI:57618"/>
        <dbReference type="ChEBI" id="CHEBI:58210"/>
    </reaction>
</comment>
<comment type="pathway">
    <text evidence="7">Sulfur metabolism; dibenzothiophene degradation.</text>
</comment>
<dbReference type="InterPro" id="IPR013786">
    <property type="entry name" value="AcylCoA_DH/ox_N"/>
</dbReference>
<keyword evidence="2" id="KW-0285">Flavoprotein</keyword>
<dbReference type="SUPFAM" id="SSF47203">
    <property type="entry name" value="Acyl-CoA dehydrogenase C-terminal domain-like"/>
    <property type="match status" value="1"/>
</dbReference>
<name>A0ABV3PY21_9HYPH</name>
<evidence type="ECO:0000256" key="9">
    <source>
        <dbReference type="ARBA" id="ARBA00034328"/>
    </source>
</evidence>
<evidence type="ECO:0000259" key="14">
    <source>
        <dbReference type="Pfam" id="PF02770"/>
    </source>
</evidence>
<keyword evidence="3" id="KW-0288">FMN</keyword>
<dbReference type="Gene3D" id="1.20.140.10">
    <property type="entry name" value="Butyryl-CoA Dehydrogenase, subunit A, domain 3"/>
    <property type="match status" value="1"/>
</dbReference>
<evidence type="ECO:0000256" key="8">
    <source>
        <dbReference type="ARBA" id="ARBA00034317"/>
    </source>
</evidence>
<dbReference type="Pfam" id="PF08028">
    <property type="entry name" value="Acyl-CoA_dh_2"/>
    <property type="match status" value="1"/>
</dbReference>
<evidence type="ECO:0000256" key="4">
    <source>
        <dbReference type="ARBA" id="ARBA00022741"/>
    </source>
</evidence>
<comment type="caution">
    <text evidence="17">The sequence shown here is derived from an EMBL/GenBank/DDBJ whole genome shotgun (WGS) entry which is preliminary data.</text>
</comment>
<dbReference type="SUPFAM" id="SSF56645">
    <property type="entry name" value="Acyl-CoA dehydrogenase NM domain-like"/>
    <property type="match status" value="1"/>
</dbReference>
<proteinExistence type="inferred from homology"/>
<feature type="domain" description="Acyl-CoA dehydrogenase/oxidase N-terminal" evidence="15">
    <location>
        <begin position="21"/>
        <end position="106"/>
    </location>
</feature>
<evidence type="ECO:0000256" key="6">
    <source>
        <dbReference type="ARBA" id="ARBA00023033"/>
    </source>
</evidence>
<evidence type="ECO:0000259" key="16">
    <source>
        <dbReference type="Pfam" id="PF08028"/>
    </source>
</evidence>
<evidence type="ECO:0000256" key="10">
    <source>
        <dbReference type="ARBA" id="ARBA00034345"/>
    </source>
</evidence>
<dbReference type="EMBL" id="JBFNQD010000025">
    <property type="protein sequence ID" value="MEW9310341.1"/>
    <property type="molecule type" value="Genomic_DNA"/>
</dbReference>
<feature type="domain" description="Acyl-CoA dehydrogenase C-terminal" evidence="16">
    <location>
        <begin position="253"/>
        <end position="387"/>
    </location>
</feature>
<evidence type="ECO:0000256" key="11">
    <source>
        <dbReference type="ARBA" id="ARBA00047859"/>
    </source>
</evidence>
<keyword evidence="6" id="KW-0503">Monooxygenase</keyword>
<accession>A0ABV3PY21</accession>
<comment type="similarity">
    <text evidence="8">Belongs to the DszC flavin monooxygenase family.</text>
</comment>